<feature type="transmembrane region" description="Helical" evidence="6">
    <location>
        <begin position="361"/>
        <end position="389"/>
    </location>
</feature>
<dbReference type="AlphaFoldDB" id="A0AAN9V9I2"/>
<evidence type="ECO:0000256" key="1">
    <source>
        <dbReference type="ARBA" id="ARBA00004167"/>
    </source>
</evidence>
<dbReference type="GO" id="GO:0001671">
    <property type="term" value="F:ATPase activator activity"/>
    <property type="evidence" value="ECO:0007669"/>
    <property type="project" value="TreeGrafter"/>
</dbReference>
<comment type="caution">
    <text evidence="10">The sequence shown here is derived from an EMBL/GenBank/DDBJ whole genome shotgun (WGS) entry which is preliminary data.</text>
</comment>
<feature type="chain" id="PRO_5042937121" description="Vacuolar ATP synthase subunit S1" evidence="7">
    <location>
        <begin position="25"/>
        <end position="412"/>
    </location>
</feature>
<keyword evidence="7" id="KW-0732">Signal</keyword>
<keyword evidence="5 6" id="KW-0472">Membrane</keyword>
<evidence type="ECO:0000256" key="4">
    <source>
        <dbReference type="ARBA" id="ARBA00022989"/>
    </source>
</evidence>
<evidence type="ECO:0000313" key="11">
    <source>
        <dbReference type="Proteomes" id="UP001378592"/>
    </source>
</evidence>
<dbReference type="GO" id="GO:0033176">
    <property type="term" value="C:proton-transporting V-type ATPase complex"/>
    <property type="evidence" value="ECO:0007669"/>
    <property type="project" value="TreeGrafter"/>
</dbReference>
<keyword evidence="4 6" id="KW-1133">Transmembrane helix</keyword>
<sequence length="412" mass="46896">MAVSKWVMMKSFLLLFVSVVLVFGNEHVPVLVWEAKGSVSRQIPDLPSLSKLSSEEFSDFFIKKLSGEAGPQPLIAVFVEENLSVEDFSWQDAEGHIGFPHLENLTSAAKRVEFFPSVHAPLKGLKRLGYRWQTLQVEDQENDLSLPSEGGVVLIVKLGDARIDEDRPEFLKRHDYVISEIYNDLVAKSKDVIALYTSRHSSLVEPAYEPLVRRVRSAPDLDENAIIWNDTDIIFYTTVTPVFIPNTKDPTKFINISKPMCNRDVRAASKSLKCKFDNNNYRLEFRFTTVNKYWYLNIYITDMGSNGTLLSTDTEIYAPEGFSYHCSQNVTFKNDTVLLILRNFQIQPDSKGTFDDAYDCVWFFTVPIWSGLLVTTILVIILMMGLVALMDINTMDRFDDPKGKPININVSE</sequence>
<feature type="signal peptide" evidence="7">
    <location>
        <begin position="1"/>
        <end position="24"/>
    </location>
</feature>
<reference evidence="10 11" key="1">
    <citation type="submission" date="2024-03" db="EMBL/GenBank/DDBJ databases">
        <title>The genome assembly and annotation of the cricket Gryllus longicercus Weissman &amp; Gray.</title>
        <authorList>
            <person name="Szrajer S."/>
            <person name="Gray D."/>
            <person name="Ylla G."/>
        </authorList>
    </citation>
    <scope>NUCLEOTIDE SEQUENCE [LARGE SCALE GENOMIC DNA]</scope>
    <source>
        <strain evidence="10">DAG 2021-001</strain>
        <tissue evidence="10">Whole body minus gut</tissue>
    </source>
</reference>
<feature type="domain" description="V-type proton ATPase subunit S1 luminal" evidence="8">
    <location>
        <begin position="275"/>
        <end position="349"/>
    </location>
</feature>
<organism evidence="10 11">
    <name type="scientific">Gryllus longicercus</name>
    <dbReference type="NCBI Taxonomy" id="2509291"/>
    <lineage>
        <taxon>Eukaryota</taxon>
        <taxon>Metazoa</taxon>
        <taxon>Ecdysozoa</taxon>
        <taxon>Arthropoda</taxon>
        <taxon>Hexapoda</taxon>
        <taxon>Insecta</taxon>
        <taxon>Pterygota</taxon>
        <taxon>Neoptera</taxon>
        <taxon>Polyneoptera</taxon>
        <taxon>Orthoptera</taxon>
        <taxon>Ensifera</taxon>
        <taxon>Gryllidea</taxon>
        <taxon>Grylloidea</taxon>
        <taxon>Gryllidae</taxon>
        <taxon>Gryllinae</taxon>
        <taxon>Gryllus</taxon>
    </lineage>
</organism>
<evidence type="ECO:0000259" key="8">
    <source>
        <dbReference type="Pfam" id="PF05827"/>
    </source>
</evidence>
<dbReference type="InterPro" id="IPR046756">
    <property type="entry name" value="VAS1/VOA1_TM"/>
</dbReference>
<dbReference type="GO" id="GO:0030641">
    <property type="term" value="P:regulation of cellular pH"/>
    <property type="evidence" value="ECO:0007669"/>
    <property type="project" value="TreeGrafter"/>
</dbReference>
<gene>
    <name evidence="10" type="ORF">R5R35_005149</name>
</gene>
<accession>A0AAN9V9I2</accession>
<dbReference type="Proteomes" id="UP001378592">
    <property type="component" value="Unassembled WGS sequence"/>
</dbReference>
<keyword evidence="3 6" id="KW-0812">Transmembrane</keyword>
<proteinExistence type="inferred from homology"/>
<evidence type="ECO:0008006" key="12">
    <source>
        <dbReference type="Google" id="ProtNLM"/>
    </source>
</evidence>
<protein>
    <recommendedName>
        <fullName evidence="12">Vacuolar ATP synthase subunit S1</fullName>
    </recommendedName>
</protein>
<dbReference type="Pfam" id="PF20520">
    <property type="entry name" value="Ac45-VOA1_TM"/>
    <property type="match status" value="1"/>
</dbReference>
<evidence type="ECO:0000256" key="7">
    <source>
        <dbReference type="SAM" id="SignalP"/>
    </source>
</evidence>
<comment type="similarity">
    <text evidence="2">Belongs to the vacuolar ATPase subunit S1 family.</text>
</comment>
<evidence type="ECO:0000256" key="5">
    <source>
        <dbReference type="ARBA" id="ARBA00023136"/>
    </source>
</evidence>
<keyword evidence="11" id="KW-1185">Reference proteome</keyword>
<dbReference type="EMBL" id="JAZDUA010000466">
    <property type="protein sequence ID" value="KAK7792195.1"/>
    <property type="molecule type" value="Genomic_DNA"/>
</dbReference>
<dbReference type="InterPro" id="IPR008388">
    <property type="entry name" value="Ac45_acc_su"/>
</dbReference>
<dbReference type="PANTHER" id="PTHR12471">
    <property type="entry name" value="VACUOLAR ATP SYNTHASE SUBUNIT S1"/>
    <property type="match status" value="1"/>
</dbReference>
<dbReference type="Pfam" id="PF05827">
    <property type="entry name" value="VAS1_LD"/>
    <property type="match status" value="1"/>
</dbReference>
<evidence type="ECO:0000256" key="6">
    <source>
        <dbReference type="SAM" id="Phobius"/>
    </source>
</evidence>
<dbReference type="PANTHER" id="PTHR12471:SF7">
    <property type="entry name" value="V-TYPE PROTON ATPASE SUBUNIT S1"/>
    <property type="match status" value="1"/>
</dbReference>
<evidence type="ECO:0000313" key="10">
    <source>
        <dbReference type="EMBL" id="KAK7792195.1"/>
    </source>
</evidence>
<evidence type="ECO:0000256" key="2">
    <source>
        <dbReference type="ARBA" id="ARBA00009037"/>
    </source>
</evidence>
<dbReference type="Gene3D" id="2.40.160.110">
    <property type="match status" value="1"/>
</dbReference>
<evidence type="ECO:0000259" key="9">
    <source>
        <dbReference type="Pfam" id="PF20520"/>
    </source>
</evidence>
<comment type="subcellular location">
    <subcellularLocation>
        <location evidence="1">Membrane</location>
        <topology evidence="1">Single-pass membrane protein</topology>
    </subcellularLocation>
</comment>
<evidence type="ECO:0000256" key="3">
    <source>
        <dbReference type="ARBA" id="ARBA00022692"/>
    </source>
</evidence>
<feature type="domain" description="V-type proton ATPase subunit S1/VOA1 transmembrane" evidence="9">
    <location>
        <begin position="363"/>
        <end position="400"/>
    </location>
</feature>
<dbReference type="InterPro" id="IPR046755">
    <property type="entry name" value="VAS1_LD"/>
</dbReference>
<name>A0AAN9V9I2_9ORTH</name>